<dbReference type="AlphaFoldDB" id="A0A8J3YD13"/>
<proteinExistence type="predicted"/>
<gene>
    <name evidence="1" type="ORF">Sya03_50720</name>
</gene>
<comment type="caution">
    <text evidence="1">The sequence shown here is derived from an EMBL/GenBank/DDBJ whole genome shotgun (WGS) entry which is preliminary data.</text>
</comment>
<name>A0A8J3YD13_9ACTN</name>
<organism evidence="1 2">
    <name type="scientific">Spirilliplanes yamanashiensis</name>
    <dbReference type="NCBI Taxonomy" id="42233"/>
    <lineage>
        <taxon>Bacteria</taxon>
        <taxon>Bacillati</taxon>
        <taxon>Actinomycetota</taxon>
        <taxon>Actinomycetes</taxon>
        <taxon>Micromonosporales</taxon>
        <taxon>Micromonosporaceae</taxon>
        <taxon>Spirilliplanes</taxon>
    </lineage>
</organism>
<keyword evidence="2" id="KW-1185">Reference proteome</keyword>
<dbReference type="EMBL" id="BOOY01000036">
    <property type="protein sequence ID" value="GIJ05720.1"/>
    <property type="molecule type" value="Genomic_DNA"/>
</dbReference>
<sequence>MAVGEPLIVAGGDGGRARVTVVGVTYHRGGCVRSRPPGNGNSQLAGDDFPYFEALAEGETATGLMHFDVAERGGLLHLENDLGRSVGEWDLS</sequence>
<evidence type="ECO:0000313" key="2">
    <source>
        <dbReference type="Proteomes" id="UP000652013"/>
    </source>
</evidence>
<protein>
    <submittedName>
        <fullName evidence="1">Uncharacterized protein</fullName>
    </submittedName>
</protein>
<dbReference type="RefSeq" id="WP_203940922.1">
    <property type="nucleotide sequence ID" value="NZ_BAAAGJ010000003.1"/>
</dbReference>
<reference evidence="1" key="1">
    <citation type="submission" date="2021-01" db="EMBL/GenBank/DDBJ databases">
        <title>Whole genome shotgun sequence of Spirilliplanes yamanashiensis NBRC 15828.</title>
        <authorList>
            <person name="Komaki H."/>
            <person name="Tamura T."/>
        </authorList>
    </citation>
    <scope>NUCLEOTIDE SEQUENCE</scope>
    <source>
        <strain evidence="1">NBRC 15828</strain>
    </source>
</reference>
<evidence type="ECO:0000313" key="1">
    <source>
        <dbReference type="EMBL" id="GIJ05720.1"/>
    </source>
</evidence>
<dbReference type="Proteomes" id="UP000652013">
    <property type="component" value="Unassembled WGS sequence"/>
</dbReference>
<accession>A0A8J3YD13</accession>